<dbReference type="EMBL" id="JANPWB010000007">
    <property type="protein sequence ID" value="KAJ1170401.1"/>
    <property type="molecule type" value="Genomic_DNA"/>
</dbReference>
<gene>
    <name evidence="1" type="ORF">NDU88_002278</name>
</gene>
<evidence type="ECO:0000313" key="2">
    <source>
        <dbReference type="Proteomes" id="UP001066276"/>
    </source>
</evidence>
<reference evidence="1" key="1">
    <citation type="journal article" date="2022" name="bioRxiv">
        <title>Sequencing and chromosome-scale assembly of the giantPleurodeles waltlgenome.</title>
        <authorList>
            <person name="Brown T."/>
            <person name="Elewa A."/>
            <person name="Iarovenko S."/>
            <person name="Subramanian E."/>
            <person name="Araus A.J."/>
            <person name="Petzold A."/>
            <person name="Susuki M."/>
            <person name="Suzuki K.-i.T."/>
            <person name="Hayashi T."/>
            <person name="Toyoda A."/>
            <person name="Oliveira C."/>
            <person name="Osipova E."/>
            <person name="Leigh N.D."/>
            <person name="Simon A."/>
            <person name="Yun M.H."/>
        </authorList>
    </citation>
    <scope>NUCLEOTIDE SEQUENCE</scope>
    <source>
        <strain evidence="1">20211129_DDA</strain>
        <tissue evidence="1">Liver</tissue>
    </source>
</reference>
<proteinExistence type="predicted"/>
<evidence type="ECO:0000313" key="1">
    <source>
        <dbReference type="EMBL" id="KAJ1170401.1"/>
    </source>
</evidence>
<organism evidence="1 2">
    <name type="scientific">Pleurodeles waltl</name>
    <name type="common">Iberian ribbed newt</name>
    <dbReference type="NCBI Taxonomy" id="8319"/>
    <lineage>
        <taxon>Eukaryota</taxon>
        <taxon>Metazoa</taxon>
        <taxon>Chordata</taxon>
        <taxon>Craniata</taxon>
        <taxon>Vertebrata</taxon>
        <taxon>Euteleostomi</taxon>
        <taxon>Amphibia</taxon>
        <taxon>Batrachia</taxon>
        <taxon>Caudata</taxon>
        <taxon>Salamandroidea</taxon>
        <taxon>Salamandridae</taxon>
        <taxon>Pleurodelinae</taxon>
        <taxon>Pleurodeles</taxon>
    </lineage>
</organism>
<sequence length="98" mass="11336">MYRGNLLSSVQGPSGTCLHIQIDGTTTFFNDPVKGRRDAARPQTRLVLALSKIPWFFPKEQRMQNLFRHRRRSQDIAAWGREEMKSWRTAMKSGVTVD</sequence>
<protein>
    <submittedName>
        <fullName evidence="1">Uncharacterized protein</fullName>
    </submittedName>
</protein>
<dbReference type="Proteomes" id="UP001066276">
    <property type="component" value="Chromosome 4_1"/>
</dbReference>
<comment type="caution">
    <text evidence="1">The sequence shown here is derived from an EMBL/GenBank/DDBJ whole genome shotgun (WGS) entry which is preliminary data.</text>
</comment>
<accession>A0AAV7T237</accession>
<dbReference type="AlphaFoldDB" id="A0AAV7T237"/>
<keyword evidence="2" id="KW-1185">Reference proteome</keyword>
<name>A0AAV7T237_PLEWA</name>